<evidence type="ECO:0000256" key="3">
    <source>
        <dbReference type="ARBA" id="ARBA00022692"/>
    </source>
</evidence>
<evidence type="ECO:0000313" key="7">
    <source>
        <dbReference type="EMBL" id="PMC81870.1"/>
    </source>
</evidence>
<evidence type="ECO:0000313" key="8">
    <source>
        <dbReference type="Proteomes" id="UP000235658"/>
    </source>
</evidence>
<dbReference type="InterPro" id="IPR007156">
    <property type="entry name" value="MamQ_LemA"/>
</dbReference>
<dbReference type="PANTHER" id="PTHR34478">
    <property type="entry name" value="PROTEIN LEMA"/>
    <property type="match status" value="1"/>
</dbReference>
<organism evidence="7 8">
    <name type="scientific">Anaerococcus hydrogenalis</name>
    <dbReference type="NCBI Taxonomy" id="33029"/>
    <lineage>
        <taxon>Bacteria</taxon>
        <taxon>Bacillati</taxon>
        <taxon>Bacillota</taxon>
        <taxon>Tissierellia</taxon>
        <taxon>Tissierellales</taxon>
        <taxon>Peptoniphilaceae</taxon>
        <taxon>Anaerococcus</taxon>
    </lineage>
</organism>
<name>A0A2N6UJF2_9FIRM</name>
<dbReference type="GO" id="GO:0016020">
    <property type="term" value="C:membrane"/>
    <property type="evidence" value="ECO:0007669"/>
    <property type="project" value="UniProtKB-SubCell"/>
</dbReference>
<protein>
    <submittedName>
        <fullName evidence="7">LemA family protein</fullName>
    </submittedName>
</protein>
<comment type="caution">
    <text evidence="7">The sequence shown here is derived from an EMBL/GenBank/DDBJ whole genome shotgun (WGS) entry which is preliminary data.</text>
</comment>
<dbReference type="InterPro" id="IPR023353">
    <property type="entry name" value="LemA-like_dom_sf"/>
</dbReference>
<keyword evidence="3 6" id="KW-0812">Transmembrane</keyword>
<dbReference type="Proteomes" id="UP000235658">
    <property type="component" value="Unassembled WGS sequence"/>
</dbReference>
<proteinExistence type="inferred from homology"/>
<dbReference type="RefSeq" id="WP_102197822.1">
    <property type="nucleotide sequence ID" value="NZ_CAMQCN010000021.1"/>
</dbReference>
<keyword evidence="4 6" id="KW-1133">Transmembrane helix</keyword>
<gene>
    <name evidence="7" type="ORF">CJ192_03740</name>
</gene>
<dbReference type="EMBL" id="PNHP01000002">
    <property type="protein sequence ID" value="PMC81870.1"/>
    <property type="molecule type" value="Genomic_DNA"/>
</dbReference>
<comment type="subcellular location">
    <subcellularLocation>
        <location evidence="1">Membrane</location>
        <topology evidence="1">Single-pass membrane protein</topology>
    </subcellularLocation>
</comment>
<dbReference type="AlphaFoldDB" id="A0A2N6UJF2"/>
<sequence length="195" mass="21527">MEINKKRKGIGGIVIAIIAIIALAIIVLIPSYNGLVKQKEQLDESYAQVQNVVQRRADLIPNLVSTVKGYSKHEKDTLTEVTNARAGIKDAKGPKELAEANEQMSQAIRNINVVAEAYPELKADKQFTQLMDELAGTENRISVERKNYNGEVKAYNTKVKSFPTSIFASMMGFDKAEYFEADASAQDVPKVNFGS</sequence>
<comment type="similarity">
    <text evidence="2">Belongs to the LemA family.</text>
</comment>
<evidence type="ECO:0000256" key="5">
    <source>
        <dbReference type="ARBA" id="ARBA00023136"/>
    </source>
</evidence>
<dbReference type="Pfam" id="PF04011">
    <property type="entry name" value="LemA"/>
    <property type="match status" value="1"/>
</dbReference>
<dbReference type="GeneID" id="84578288"/>
<evidence type="ECO:0000256" key="4">
    <source>
        <dbReference type="ARBA" id="ARBA00022989"/>
    </source>
</evidence>
<dbReference type="PANTHER" id="PTHR34478:SF2">
    <property type="entry name" value="MEMBRANE PROTEIN"/>
    <property type="match status" value="1"/>
</dbReference>
<accession>A0A2N6UJF2</accession>
<feature type="transmembrane region" description="Helical" evidence="6">
    <location>
        <begin position="12"/>
        <end position="32"/>
    </location>
</feature>
<keyword evidence="5 6" id="KW-0472">Membrane</keyword>
<evidence type="ECO:0000256" key="6">
    <source>
        <dbReference type="SAM" id="Phobius"/>
    </source>
</evidence>
<dbReference type="Gene3D" id="1.20.1440.20">
    <property type="entry name" value="LemA-like domain"/>
    <property type="match status" value="1"/>
</dbReference>
<dbReference type="SUPFAM" id="SSF140478">
    <property type="entry name" value="LemA-like"/>
    <property type="match status" value="1"/>
</dbReference>
<evidence type="ECO:0000256" key="1">
    <source>
        <dbReference type="ARBA" id="ARBA00004167"/>
    </source>
</evidence>
<reference evidence="7 8" key="1">
    <citation type="submission" date="2017-09" db="EMBL/GenBank/DDBJ databases">
        <title>Bacterial strain isolated from the female urinary microbiota.</title>
        <authorList>
            <person name="Thomas-White K."/>
            <person name="Kumar N."/>
            <person name="Forster S."/>
            <person name="Putonti C."/>
            <person name="Lawley T."/>
            <person name="Wolfe A.J."/>
        </authorList>
    </citation>
    <scope>NUCLEOTIDE SEQUENCE [LARGE SCALE GENOMIC DNA]</scope>
    <source>
        <strain evidence="7 8">UMB0204</strain>
    </source>
</reference>
<evidence type="ECO:0000256" key="2">
    <source>
        <dbReference type="ARBA" id="ARBA00008854"/>
    </source>
</evidence>